<name>A0A852VHK2_9BACT</name>
<dbReference type="Proteomes" id="UP000564385">
    <property type="component" value="Unassembled WGS sequence"/>
</dbReference>
<dbReference type="AlphaFoldDB" id="A0A852VHK2"/>
<dbReference type="SUPFAM" id="SSF47598">
    <property type="entry name" value="Ribbon-helix-helix"/>
    <property type="match status" value="1"/>
</dbReference>
<evidence type="ECO:0000313" key="2">
    <source>
        <dbReference type="EMBL" id="NYF92288.1"/>
    </source>
</evidence>
<accession>A0A852VHK2</accession>
<dbReference type="InterPro" id="IPR013321">
    <property type="entry name" value="Arc_rbn_hlx_hlx"/>
</dbReference>
<protein>
    <submittedName>
        <fullName evidence="2">Uncharacterized protein</fullName>
    </submittedName>
</protein>
<dbReference type="InterPro" id="IPR010985">
    <property type="entry name" value="Ribbon_hlx_hlx"/>
</dbReference>
<feature type="compositionally biased region" description="Pro residues" evidence="1">
    <location>
        <begin position="1"/>
        <end position="18"/>
    </location>
</feature>
<feature type="region of interest" description="Disordered" evidence="1">
    <location>
        <begin position="1"/>
        <end position="27"/>
    </location>
</feature>
<evidence type="ECO:0000313" key="3">
    <source>
        <dbReference type="Proteomes" id="UP000564385"/>
    </source>
</evidence>
<sequence>MANVPPPVKKSRKGPPPAVDLTIGNLEKSEPGSLKPLNFKVPADFHREFKVYASQQGISMLDLLQEGFKMLRERRG</sequence>
<evidence type="ECO:0000256" key="1">
    <source>
        <dbReference type="SAM" id="MobiDB-lite"/>
    </source>
</evidence>
<dbReference type="Gene3D" id="1.10.1220.10">
    <property type="entry name" value="Met repressor-like"/>
    <property type="match status" value="1"/>
</dbReference>
<comment type="caution">
    <text evidence="2">The sequence shown here is derived from an EMBL/GenBank/DDBJ whole genome shotgun (WGS) entry which is preliminary data.</text>
</comment>
<reference evidence="2 3" key="1">
    <citation type="submission" date="2020-07" db="EMBL/GenBank/DDBJ databases">
        <title>Genomic Encyclopedia of Type Strains, Phase IV (KMG-V): Genome sequencing to study the core and pangenomes of soil and plant-associated prokaryotes.</title>
        <authorList>
            <person name="Whitman W."/>
        </authorList>
    </citation>
    <scope>NUCLEOTIDE SEQUENCE [LARGE SCALE GENOMIC DNA]</scope>
    <source>
        <strain evidence="2 3">M8UP22</strain>
    </source>
</reference>
<proteinExistence type="predicted"/>
<gene>
    <name evidence="2" type="ORF">HDF08_004411</name>
</gene>
<dbReference type="EMBL" id="JACCCU010000005">
    <property type="protein sequence ID" value="NYF92288.1"/>
    <property type="molecule type" value="Genomic_DNA"/>
</dbReference>
<organism evidence="2 3">
    <name type="scientific">Tunturiibacter lichenicola</name>
    <dbReference type="NCBI Taxonomy" id="2051959"/>
    <lineage>
        <taxon>Bacteria</taxon>
        <taxon>Pseudomonadati</taxon>
        <taxon>Acidobacteriota</taxon>
        <taxon>Terriglobia</taxon>
        <taxon>Terriglobales</taxon>
        <taxon>Acidobacteriaceae</taxon>
        <taxon>Tunturiibacter</taxon>
    </lineage>
</organism>
<dbReference type="GO" id="GO:0006355">
    <property type="term" value="P:regulation of DNA-templated transcription"/>
    <property type="evidence" value="ECO:0007669"/>
    <property type="project" value="InterPro"/>
</dbReference>